<accession>A0A0L0CLZ3</accession>
<dbReference type="GO" id="GO:0007165">
    <property type="term" value="P:signal transduction"/>
    <property type="evidence" value="ECO:0007669"/>
    <property type="project" value="UniProtKB-KW"/>
</dbReference>
<evidence type="ECO:0000256" key="6">
    <source>
        <dbReference type="ARBA" id="ARBA00022989"/>
    </source>
</evidence>
<feature type="transmembrane region" description="Helical" evidence="10">
    <location>
        <begin position="43"/>
        <end position="70"/>
    </location>
</feature>
<keyword evidence="12" id="KW-1185">Reference proteome</keyword>
<comment type="caution">
    <text evidence="11">The sequence shown here is derived from an EMBL/GenBank/DDBJ whole genome shotgun (WGS) entry which is preliminary data.</text>
</comment>
<organism evidence="11 12">
    <name type="scientific">Lucilia cuprina</name>
    <name type="common">Green bottle fly</name>
    <name type="synonym">Australian sheep blowfly</name>
    <dbReference type="NCBI Taxonomy" id="7375"/>
    <lineage>
        <taxon>Eukaryota</taxon>
        <taxon>Metazoa</taxon>
        <taxon>Ecdysozoa</taxon>
        <taxon>Arthropoda</taxon>
        <taxon>Hexapoda</taxon>
        <taxon>Insecta</taxon>
        <taxon>Pterygota</taxon>
        <taxon>Neoptera</taxon>
        <taxon>Endopterygota</taxon>
        <taxon>Diptera</taxon>
        <taxon>Brachycera</taxon>
        <taxon>Muscomorpha</taxon>
        <taxon>Oestroidea</taxon>
        <taxon>Calliphoridae</taxon>
        <taxon>Luciliinae</taxon>
        <taxon>Lucilia</taxon>
    </lineage>
</organism>
<keyword evidence="8 11" id="KW-0675">Receptor</keyword>
<feature type="transmembrane region" description="Helical" evidence="10">
    <location>
        <begin position="427"/>
        <end position="455"/>
    </location>
</feature>
<feature type="transmembrane region" description="Helical" evidence="10">
    <location>
        <begin position="77"/>
        <end position="101"/>
    </location>
</feature>
<gene>
    <name evidence="11" type="ORF">FF38_06079</name>
</gene>
<evidence type="ECO:0000256" key="2">
    <source>
        <dbReference type="ARBA" id="ARBA00022475"/>
    </source>
</evidence>
<name>A0A0L0CLZ3_LUCCU</name>
<dbReference type="OrthoDB" id="8191658at2759"/>
<evidence type="ECO:0000256" key="5">
    <source>
        <dbReference type="ARBA" id="ARBA00022725"/>
    </source>
</evidence>
<proteinExistence type="predicted"/>
<evidence type="ECO:0000256" key="1">
    <source>
        <dbReference type="ARBA" id="ARBA00004651"/>
    </source>
</evidence>
<feature type="transmembrane region" description="Helical" evidence="10">
    <location>
        <begin position="751"/>
        <end position="770"/>
    </location>
</feature>
<dbReference type="InterPro" id="IPR004117">
    <property type="entry name" value="7tm6_olfct_rcpt"/>
</dbReference>
<dbReference type="PANTHER" id="PTHR21137">
    <property type="entry name" value="ODORANT RECEPTOR"/>
    <property type="match status" value="1"/>
</dbReference>
<keyword evidence="2" id="KW-1003">Cell membrane</keyword>
<evidence type="ECO:0000256" key="3">
    <source>
        <dbReference type="ARBA" id="ARBA00022606"/>
    </source>
</evidence>
<dbReference type="Proteomes" id="UP000037069">
    <property type="component" value="Unassembled WGS sequence"/>
</dbReference>
<feature type="transmembrane region" description="Helical" evidence="10">
    <location>
        <begin position="298"/>
        <end position="319"/>
    </location>
</feature>
<dbReference type="GO" id="GO:0004984">
    <property type="term" value="F:olfactory receptor activity"/>
    <property type="evidence" value="ECO:0007669"/>
    <property type="project" value="InterPro"/>
</dbReference>
<reference evidence="11 12" key="1">
    <citation type="journal article" date="2015" name="Nat. Commun.">
        <title>Lucilia cuprina genome unlocks parasitic fly biology to underpin future interventions.</title>
        <authorList>
            <person name="Anstead C.A."/>
            <person name="Korhonen P.K."/>
            <person name="Young N.D."/>
            <person name="Hall R.S."/>
            <person name="Jex A.R."/>
            <person name="Murali S.C."/>
            <person name="Hughes D.S."/>
            <person name="Lee S.F."/>
            <person name="Perry T."/>
            <person name="Stroehlein A.J."/>
            <person name="Ansell B.R."/>
            <person name="Breugelmans B."/>
            <person name="Hofmann A."/>
            <person name="Qu J."/>
            <person name="Dugan S."/>
            <person name="Lee S.L."/>
            <person name="Chao H."/>
            <person name="Dinh H."/>
            <person name="Han Y."/>
            <person name="Doddapaneni H.V."/>
            <person name="Worley K.C."/>
            <person name="Muzny D.M."/>
            <person name="Ioannidis P."/>
            <person name="Waterhouse R.M."/>
            <person name="Zdobnov E.M."/>
            <person name="James P.J."/>
            <person name="Bagnall N.H."/>
            <person name="Kotze A.C."/>
            <person name="Gibbs R.A."/>
            <person name="Richards S."/>
            <person name="Batterham P."/>
            <person name="Gasser R.B."/>
        </authorList>
    </citation>
    <scope>NUCLEOTIDE SEQUENCE [LARGE SCALE GENOMIC DNA]</scope>
    <source>
        <strain evidence="11 12">LS</strain>
        <tissue evidence="11">Full body</tissue>
    </source>
</reference>
<feature type="transmembrane region" description="Helical" evidence="10">
    <location>
        <begin position="461"/>
        <end position="483"/>
    </location>
</feature>
<dbReference type="GO" id="GO:0005886">
    <property type="term" value="C:plasma membrane"/>
    <property type="evidence" value="ECO:0007669"/>
    <property type="project" value="UniProtKB-SubCell"/>
</dbReference>
<evidence type="ECO:0000256" key="7">
    <source>
        <dbReference type="ARBA" id="ARBA00023136"/>
    </source>
</evidence>
<dbReference type="EMBL" id="JRES01000204">
    <property type="protein sequence ID" value="KNC33320.1"/>
    <property type="molecule type" value="Genomic_DNA"/>
</dbReference>
<sequence length="775" mass="90332">MQLRRPKDLGQQIESFYGLKYLWMNWTIVGMHPPTNLTAIWRFIYYIYGVILTLIAGFGLPVTMLANLWFIDSRQELVANLSLSTTIAVAGLKQFTLWIHLRRLLKSNVFLKPLDERSNHNPQERMNILNAIRYCHLYYAMYTLTYFICAYGFAYIGWSNHRLIYSGWFPRFFDSPRANYLAAFTYQNIAQTTLIFQNGNNDMYPLCYLSLIIGHLDSLAERIKRIGADKKCSIEENVEELRLCILDHKNLLDYFECIRPVISSTLFLQFFITAFALCLTAINLIAFDRDVTEQFFAIFYLIIILFQIFPTCWHVNVLMEKSDYLTTAMYSCNWMDQNQKFRKMLIIFMQRSQKTNTVLAGDLAPVTLQTFLAVLQGKQKQQQMAVMQAKDLGQPLNSANGFKYLWMNWVFVGMHLPPNTKSILWSILYYTYSAVINLLASVCLPASMLANLWLINSWQEVVANLSLTTTIAIAPFKQLAVLVHRRALLKANEFLKPLDERSSHQDRDRRIILNTTHYCHLYYIFYIAIYCFCAIGFAYIGWINDRLVYSGWFPNILTDTRSNYILAFAYQNFAQTCLVFQNANNDVYPLCYLSMVIAHLKTLANRIERIGMDKKKLTPEENIEELKMCILDHKNLLGYFECIRPVISATLFLQFFITGFSLCMTAINLIAFDSDITQKFFASIYLSVILIQIFPTCWHVNTIMEKSDYLTTAMYRCNWMDQNQKFRKMLIIFMQRSQKTNTVLAGNLAPVTLQTFLAIIRFSFSMFTIFSQVQN</sequence>
<feature type="transmembrane region" description="Helical" evidence="10">
    <location>
        <begin position="266"/>
        <end position="286"/>
    </location>
</feature>
<evidence type="ECO:0000256" key="9">
    <source>
        <dbReference type="ARBA" id="ARBA00023224"/>
    </source>
</evidence>
<evidence type="ECO:0000256" key="8">
    <source>
        <dbReference type="ARBA" id="ARBA00023170"/>
    </source>
</evidence>
<feature type="transmembrane region" description="Helical" evidence="10">
    <location>
        <begin position="684"/>
        <end position="704"/>
    </location>
</feature>
<keyword evidence="9" id="KW-0807">Transducer</keyword>
<keyword evidence="5" id="KW-0552">Olfaction</keyword>
<dbReference type="OMA" id="CIRPVIS"/>
<keyword evidence="4 10" id="KW-0812">Transmembrane</keyword>
<evidence type="ECO:0000256" key="4">
    <source>
        <dbReference type="ARBA" id="ARBA00022692"/>
    </source>
</evidence>
<comment type="subcellular location">
    <subcellularLocation>
        <location evidence="1">Cell membrane</location>
        <topology evidence="1">Multi-pass membrane protein</topology>
    </subcellularLocation>
</comment>
<feature type="transmembrane region" description="Helical" evidence="10">
    <location>
        <begin position="520"/>
        <end position="542"/>
    </location>
</feature>
<keyword evidence="7 10" id="KW-0472">Membrane</keyword>
<feature type="transmembrane region" description="Helical" evidence="10">
    <location>
        <begin position="137"/>
        <end position="158"/>
    </location>
</feature>
<dbReference type="GO" id="GO:0005549">
    <property type="term" value="F:odorant binding"/>
    <property type="evidence" value="ECO:0007669"/>
    <property type="project" value="InterPro"/>
</dbReference>
<keyword evidence="6 10" id="KW-1133">Transmembrane helix</keyword>
<evidence type="ECO:0000256" key="10">
    <source>
        <dbReference type="SAM" id="Phobius"/>
    </source>
</evidence>
<feature type="transmembrane region" description="Helical" evidence="10">
    <location>
        <begin position="646"/>
        <end position="672"/>
    </location>
</feature>
<protein>
    <submittedName>
        <fullName evidence="11">Putative odorant receptor 7a</fullName>
    </submittedName>
</protein>
<evidence type="ECO:0000313" key="12">
    <source>
        <dbReference type="Proteomes" id="UP000037069"/>
    </source>
</evidence>
<dbReference type="Pfam" id="PF02949">
    <property type="entry name" value="7tm_6"/>
    <property type="match status" value="2"/>
</dbReference>
<dbReference type="PANTHER" id="PTHR21137:SF35">
    <property type="entry name" value="ODORANT RECEPTOR 19A-RELATED"/>
    <property type="match status" value="1"/>
</dbReference>
<evidence type="ECO:0000313" key="11">
    <source>
        <dbReference type="EMBL" id="KNC33320.1"/>
    </source>
</evidence>
<dbReference type="AlphaFoldDB" id="A0A0L0CLZ3"/>
<keyword evidence="3" id="KW-0716">Sensory transduction</keyword>